<gene>
    <name evidence="2" type="ORF">ACFFTU_01865</name>
</gene>
<protein>
    <submittedName>
        <fullName evidence="2">GNAT family N-acetyltransferase</fullName>
        <ecNumber evidence="2">2.3.-.-</ecNumber>
    </submittedName>
</protein>
<dbReference type="PANTHER" id="PTHR43441">
    <property type="entry name" value="RIBOSOMAL-PROTEIN-SERINE ACETYLTRANSFERASE"/>
    <property type="match status" value="1"/>
</dbReference>
<proteinExistence type="predicted"/>
<name>A0ABV5P6E9_STRCM</name>
<evidence type="ECO:0000313" key="2">
    <source>
        <dbReference type="EMBL" id="MFB9518699.1"/>
    </source>
</evidence>
<dbReference type="EC" id="2.3.-.-" evidence="2"/>
<sequence length="177" mass="18809">MSTNLSVAPTPSAPALTLRPWRDEDAPGLVAAHRDPLLTRWLAHHLADEAQALRWIGEQTEGRAAGARFSFAMVEEGCTVGHITVKRAKAAGSAEVGYWTAGSARGRGIAPRALDVLSRWALGPECPLPVTRLELLHAVGNEGSCRVALKCGYALEAVLPPLPPSHPGKGHLHVREG</sequence>
<dbReference type="InterPro" id="IPR051908">
    <property type="entry name" value="Ribosomal_N-acetyltransferase"/>
</dbReference>
<reference evidence="2 3" key="1">
    <citation type="submission" date="2024-09" db="EMBL/GenBank/DDBJ databases">
        <authorList>
            <person name="Sun Q."/>
            <person name="Mori K."/>
        </authorList>
    </citation>
    <scope>NUCLEOTIDE SEQUENCE [LARGE SCALE GENOMIC DNA]</scope>
    <source>
        <strain evidence="2 3">JCM 4362</strain>
    </source>
</reference>
<dbReference type="EMBL" id="JBHMCR010000001">
    <property type="protein sequence ID" value="MFB9518699.1"/>
    <property type="molecule type" value="Genomic_DNA"/>
</dbReference>
<keyword evidence="2" id="KW-0012">Acyltransferase</keyword>
<dbReference type="PANTHER" id="PTHR43441:SF10">
    <property type="entry name" value="ACETYLTRANSFERASE"/>
    <property type="match status" value="1"/>
</dbReference>
<dbReference type="InterPro" id="IPR016181">
    <property type="entry name" value="Acyl_CoA_acyltransferase"/>
</dbReference>
<dbReference type="RefSeq" id="WP_345219424.1">
    <property type="nucleotide sequence ID" value="NZ_BAAAXE010000002.1"/>
</dbReference>
<dbReference type="PROSITE" id="PS51186">
    <property type="entry name" value="GNAT"/>
    <property type="match status" value="1"/>
</dbReference>
<organism evidence="2 3">
    <name type="scientific">Streptomyces cremeus</name>
    <dbReference type="NCBI Taxonomy" id="66881"/>
    <lineage>
        <taxon>Bacteria</taxon>
        <taxon>Bacillati</taxon>
        <taxon>Actinomycetota</taxon>
        <taxon>Actinomycetes</taxon>
        <taxon>Kitasatosporales</taxon>
        <taxon>Streptomycetaceae</taxon>
        <taxon>Streptomyces</taxon>
    </lineage>
</organism>
<dbReference type="SUPFAM" id="SSF55729">
    <property type="entry name" value="Acyl-CoA N-acyltransferases (Nat)"/>
    <property type="match status" value="1"/>
</dbReference>
<evidence type="ECO:0000313" key="3">
    <source>
        <dbReference type="Proteomes" id="UP001589718"/>
    </source>
</evidence>
<dbReference type="InterPro" id="IPR000182">
    <property type="entry name" value="GNAT_dom"/>
</dbReference>
<dbReference type="Pfam" id="PF13302">
    <property type="entry name" value="Acetyltransf_3"/>
    <property type="match status" value="1"/>
</dbReference>
<evidence type="ECO:0000259" key="1">
    <source>
        <dbReference type="PROSITE" id="PS51186"/>
    </source>
</evidence>
<accession>A0ABV5P6E9</accession>
<keyword evidence="3" id="KW-1185">Reference proteome</keyword>
<dbReference type="Proteomes" id="UP001589718">
    <property type="component" value="Unassembled WGS sequence"/>
</dbReference>
<keyword evidence="2" id="KW-0808">Transferase</keyword>
<dbReference type="GO" id="GO:0016746">
    <property type="term" value="F:acyltransferase activity"/>
    <property type="evidence" value="ECO:0007669"/>
    <property type="project" value="UniProtKB-KW"/>
</dbReference>
<comment type="caution">
    <text evidence="2">The sequence shown here is derived from an EMBL/GenBank/DDBJ whole genome shotgun (WGS) entry which is preliminary data.</text>
</comment>
<feature type="domain" description="N-acetyltransferase" evidence="1">
    <location>
        <begin position="16"/>
        <end position="177"/>
    </location>
</feature>
<dbReference type="Gene3D" id="3.40.630.30">
    <property type="match status" value="1"/>
</dbReference>